<evidence type="ECO:0000313" key="1">
    <source>
        <dbReference type="EMBL" id="NJB68534.1"/>
    </source>
</evidence>
<reference evidence="1 2" key="1">
    <citation type="submission" date="2020-03" db="EMBL/GenBank/DDBJ databases">
        <title>Genomic Encyclopedia of Type Strains, Phase IV (KMG-IV): sequencing the most valuable type-strain genomes for metagenomic binning, comparative biology and taxonomic classification.</title>
        <authorList>
            <person name="Goeker M."/>
        </authorList>
    </citation>
    <scope>NUCLEOTIDE SEQUENCE [LARGE SCALE GENOMIC DNA]</scope>
    <source>
        <strain evidence="1 2">DSM 24233</strain>
    </source>
</reference>
<accession>A0A846QTN4</accession>
<dbReference type="EMBL" id="JAATJA010000002">
    <property type="protein sequence ID" value="NJB68534.1"/>
    <property type="molecule type" value="Genomic_DNA"/>
</dbReference>
<keyword evidence="2" id="KW-1185">Reference proteome</keyword>
<dbReference type="AlphaFoldDB" id="A0A846QTN4"/>
<proteinExistence type="predicted"/>
<dbReference type="Proteomes" id="UP000580856">
    <property type="component" value="Unassembled WGS sequence"/>
</dbReference>
<protein>
    <submittedName>
        <fullName evidence="1">Uncharacterized protein</fullName>
    </submittedName>
</protein>
<dbReference type="RefSeq" id="WP_167941589.1">
    <property type="nucleotide sequence ID" value="NZ_JAATJA010000002.1"/>
</dbReference>
<sequence length="455" mass="48764">MAEIRVTNDAVRGKSPALVAALSSQERRLDACRMADDEAACMVEILRGVAGIVDGATDGEALREELDGHRERVLDGVDDPQMRERLQRFHECEVRRRMTERRVDGVLRERGERVERLAADLDHLADRAAAVDGAAADRELSLIAKRLDAAAAWLRPGEGEALAESVRSEIVVRRARRLIESGVDACSEGVCLDGVAPARVEEVRRVALRGRVRRVMERLSRECVGPDGRTDWDVAGSRLVTDEGRAELDVDVEVATLATAECRIRAAMEQSDQAARREGERCAALDGIFSAHGKGDAAALMAALGEAEGLFLADERECVARALATAVWTTRPGALCEGAMAALTGAVGVSDVRVRIGVDYAPDDAERVAKLVSRRGEAWVPLLRRAVERVGAAFAGDDVGRFCADCALRDLLCRLEALGGDVALLDALTPGSGTCVVERIVAAYGGALDAAMPIV</sequence>
<gene>
    <name evidence="1" type="ORF">GGQ74_002207</name>
</gene>
<evidence type="ECO:0000313" key="2">
    <source>
        <dbReference type="Proteomes" id="UP000580856"/>
    </source>
</evidence>
<organism evidence="1 2">
    <name type="scientific">Desulfobaculum xiamenense</name>
    <dbReference type="NCBI Taxonomy" id="995050"/>
    <lineage>
        <taxon>Bacteria</taxon>
        <taxon>Pseudomonadati</taxon>
        <taxon>Thermodesulfobacteriota</taxon>
        <taxon>Desulfovibrionia</taxon>
        <taxon>Desulfovibrionales</taxon>
        <taxon>Desulfovibrionaceae</taxon>
        <taxon>Desulfobaculum</taxon>
    </lineage>
</organism>
<comment type="caution">
    <text evidence="1">The sequence shown here is derived from an EMBL/GenBank/DDBJ whole genome shotgun (WGS) entry which is preliminary data.</text>
</comment>
<name>A0A846QTN4_9BACT</name>